<keyword evidence="2" id="KW-0812">Transmembrane</keyword>
<keyword evidence="2" id="KW-0472">Membrane</keyword>
<comment type="caution">
    <text evidence="3">The sequence shown here is derived from an EMBL/GenBank/DDBJ whole genome shotgun (WGS) entry which is preliminary data.</text>
</comment>
<dbReference type="Proteomes" id="UP000177187">
    <property type="component" value="Unassembled WGS sequence"/>
</dbReference>
<protein>
    <submittedName>
        <fullName evidence="3">Uncharacterized protein</fullName>
    </submittedName>
</protein>
<evidence type="ECO:0000256" key="2">
    <source>
        <dbReference type="SAM" id="Phobius"/>
    </source>
</evidence>
<feature type="region of interest" description="Disordered" evidence="1">
    <location>
        <begin position="69"/>
        <end position="128"/>
    </location>
</feature>
<accession>A0A1F5EW48</accession>
<sequence length="234" mass="24944">MPLTPNTQNTGCNVGIVTAVIALVAVGGVVSFLVAGGEGDFLPGFLIPLIVIFVVIPIVGRALKNAKKAAQGGGSSSSSQPASSPLSSPTSHRPYRYSLDTGERIAEPGAPAETNQATVMDEEQHQRAVSEIMARRRRAVKPESEYVEAEVEVTGDVEYTEEEKTAKRQEIRDRSKSKLSNITQSIRERNRQVQGGSSTDLPSGYTLCVNCGNITKLTGKKTRCPVCGSVIEAV</sequence>
<dbReference type="EMBL" id="MFAF01000146">
    <property type="protein sequence ID" value="OGD71580.1"/>
    <property type="molecule type" value="Genomic_DNA"/>
</dbReference>
<evidence type="ECO:0000313" key="4">
    <source>
        <dbReference type="Proteomes" id="UP000177187"/>
    </source>
</evidence>
<evidence type="ECO:0000313" key="3">
    <source>
        <dbReference type="EMBL" id="OGD71580.1"/>
    </source>
</evidence>
<proteinExistence type="predicted"/>
<reference evidence="3 4" key="1">
    <citation type="journal article" date="2016" name="Nat. Commun.">
        <title>Thousands of microbial genomes shed light on interconnected biogeochemical processes in an aquifer system.</title>
        <authorList>
            <person name="Anantharaman K."/>
            <person name="Brown C.T."/>
            <person name="Hug L.A."/>
            <person name="Sharon I."/>
            <person name="Castelle C.J."/>
            <person name="Probst A.J."/>
            <person name="Thomas B.C."/>
            <person name="Singh A."/>
            <person name="Wilkins M.J."/>
            <person name="Karaoz U."/>
            <person name="Brodie E.L."/>
            <person name="Williams K.H."/>
            <person name="Hubbard S.S."/>
            <person name="Banfield J.F."/>
        </authorList>
    </citation>
    <scope>NUCLEOTIDE SEQUENCE [LARGE SCALE GENOMIC DNA]</scope>
</reference>
<keyword evidence="2" id="KW-1133">Transmembrane helix</keyword>
<evidence type="ECO:0000256" key="1">
    <source>
        <dbReference type="SAM" id="MobiDB-lite"/>
    </source>
</evidence>
<organism evidence="3 4">
    <name type="scientific">Candidatus Coatesbacteria bacterium RBG_13_66_14</name>
    <dbReference type="NCBI Taxonomy" id="1817816"/>
    <lineage>
        <taxon>Bacteria</taxon>
        <taxon>Candidatus Coatesiibacteriota</taxon>
    </lineage>
</organism>
<feature type="transmembrane region" description="Helical" evidence="2">
    <location>
        <begin position="12"/>
        <end position="35"/>
    </location>
</feature>
<feature type="transmembrane region" description="Helical" evidence="2">
    <location>
        <begin position="41"/>
        <end position="59"/>
    </location>
</feature>
<name>A0A1F5EW48_9BACT</name>
<feature type="compositionally biased region" description="Low complexity" evidence="1">
    <location>
        <begin position="76"/>
        <end position="91"/>
    </location>
</feature>
<gene>
    <name evidence="3" type="ORF">A2Y64_00815</name>
</gene>
<dbReference type="AlphaFoldDB" id="A0A1F5EW48"/>